<evidence type="ECO:0000256" key="4">
    <source>
        <dbReference type="ARBA" id="ARBA00022692"/>
    </source>
</evidence>
<dbReference type="InterPro" id="IPR035973">
    <property type="entry name" value="Cyt_c_oxidase_su3-like_sf"/>
</dbReference>
<dbReference type="GO" id="GO:0005886">
    <property type="term" value="C:plasma membrane"/>
    <property type="evidence" value="ECO:0007669"/>
    <property type="project" value="UniProtKB-SubCell"/>
</dbReference>
<dbReference type="InterPro" id="IPR024791">
    <property type="entry name" value="Cyt_c/ubiquinol_Oxase_su3"/>
</dbReference>
<keyword evidence="5 8" id="KW-1133">Transmembrane helix</keyword>
<accession>A0A1H3Z9Z0</accession>
<proteinExistence type="inferred from homology"/>
<dbReference type="AlphaFoldDB" id="A0A1H3Z9Z0"/>
<feature type="transmembrane region" description="Helical" evidence="8">
    <location>
        <begin position="171"/>
        <end position="194"/>
    </location>
</feature>
<gene>
    <name evidence="10" type="ORF">SAMN05443550_102290</name>
</gene>
<keyword evidence="6 8" id="KW-0472">Membrane</keyword>
<dbReference type="GO" id="GO:0019646">
    <property type="term" value="P:aerobic electron transport chain"/>
    <property type="evidence" value="ECO:0007669"/>
    <property type="project" value="InterPro"/>
</dbReference>
<dbReference type="Gene3D" id="1.20.120.80">
    <property type="entry name" value="Cytochrome c oxidase, subunit III, four-helix bundle"/>
    <property type="match status" value="1"/>
</dbReference>
<evidence type="ECO:0000256" key="1">
    <source>
        <dbReference type="ARBA" id="ARBA00004651"/>
    </source>
</evidence>
<evidence type="ECO:0000313" key="11">
    <source>
        <dbReference type="Proteomes" id="UP000198850"/>
    </source>
</evidence>
<feature type="transmembrane region" description="Helical" evidence="8">
    <location>
        <begin position="128"/>
        <end position="159"/>
    </location>
</feature>
<dbReference type="EMBL" id="FNRA01000002">
    <property type="protein sequence ID" value="SEA20613.1"/>
    <property type="molecule type" value="Genomic_DNA"/>
</dbReference>
<feature type="transmembrane region" description="Helical" evidence="8">
    <location>
        <begin position="93"/>
        <end position="116"/>
    </location>
</feature>
<evidence type="ECO:0000256" key="5">
    <source>
        <dbReference type="ARBA" id="ARBA00022989"/>
    </source>
</evidence>
<feature type="transmembrane region" description="Helical" evidence="8">
    <location>
        <begin position="23"/>
        <end position="49"/>
    </location>
</feature>
<comment type="subcellular location">
    <subcellularLocation>
        <location evidence="1 7">Cell membrane</location>
        <topology evidence="1 7">Multi-pass membrane protein</topology>
    </subcellularLocation>
</comment>
<evidence type="ECO:0000256" key="6">
    <source>
        <dbReference type="ARBA" id="ARBA00023136"/>
    </source>
</evidence>
<dbReference type="InterPro" id="IPR000298">
    <property type="entry name" value="Cyt_c_oxidase-like_su3"/>
</dbReference>
<reference evidence="10 11" key="1">
    <citation type="submission" date="2016-10" db="EMBL/GenBank/DDBJ databases">
        <authorList>
            <person name="de Groot N.N."/>
        </authorList>
    </citation>
    <scope>NUCLEOTIDE SEQUENCE [LARGE SCALE GENOMIC DNA]</scope>
    <source>
        <strain evidence="10 11">DSM 19033</strain>
    </source>
</reference>
<dbReference type="InterPro" id="IPR013833">
    <property type="entry name" value="Cyt_c_oxidase_su3_a-hlx"/>
</dbReference>
<feature type="transmembrane region" description="Helical" evidence="8">
    <location>
        <begin position="61"/>
        <end position="81"/>
    </location>
</feature>
<evidence type="ECO:0000256" key="7">
    <source>
        <dbReference type="RuleBase" id="RU003376"/>
    </source>
</evidence>
<dbReference type="STRING" id="425514.SAMN05443550_102290"/>
<organism evidence="10 11">
    <name type="scientific">Pedobacter hartonius</name>
    <dbReference type="NCBI Taxonomy" id="425514"/>
    <lineage>
        <taxon>Bacteria</taxon>
        <taxon>Pseudomonadati</taxon>
        <taxon>Bacteroidota</taxon>
        <taxon>Sphingobacteriia</taxon>
        <taxon>Sphingobacteriales</taxon>
        <taxon>Sphingobacteriaceae</taxon>
        <taxon>Pedobacter</taxon>
    </lineage>
</organism>
<feature type="domain" description="Heme-copper oxidase subunit III family profile" evidence="9">
    <location>
        <begin position="22"/>
        <end position="196"/>
    </location>
</feature>
<dbReference type="Pfam" id="PF00510">
    <property type="entry name" value="COX3"/>
    <property type="match status" value="1"/>
</dbReference>
<evidence type="ECO:0000256" key="3">
    <source>
        <dbReference type="ARBA" id="ARBA00022475"/>
    </source>
</evidence>
<evidence type="ECO:0000259" key="9">
    <source>
        <dbReference type="PROSITE" id="PS50253"/>
    </source>
</evidence>
<dbReference type="PROSITE" id="PS50253">
    <property type="entry name" value="COX3"/>
    <property type="match status" value="1"/>
</dbReference>
<evidence type="ECO:0000313" key="10">
    <source>
        <dbReference type="EMBL" id="SEA20613.1"/>
    </source>
</evidence>
<keyword evidence="11" id="KW-1185">Reference proteome</keyword>
<keyword evidence="3" id="KW-1003">Cell membrane</keyword>
<evidence type="ECO:0000256" key="2">
    <source>
        <dbReference type="ARBA" id="ARBA00010581"/>
    </source>
</evidence>
<comment type="similarity">
    <text evidence="2 7">Belongs to the cytochrome c oxidase subunit 3 family.</text>
</comment>
<dbReference type="Proteomes" id="UP000198850">
    <property type="component" value="Unassembled WGS sequence"/>
</dbReference>
<dbReference type="RefSeq" id="WP_090555441.1">
    <property type="nucleotide sequence ID" value="NZ_FNRA01000002.1"/>
</dbReference>
<name>A0A1H3Z9Z0_9SPHI</name>
<dbReference type="PANTHER" id="PTHR11403:SF2">
    <property type="entry name" value="CYTOCHROME BO(3) UBIQUINOL OXIDASE SUBUNIT 3"/>
    <property type="match status" value="1"/>
</dbReference>
<sequence>MVHTLNQGELEPEVPPSLKAKKFILWLFVVSSTIMFGGFTSYYIVFAASKGKGHGLVLPDVFMYSTAVLVLSSICLFFAAKAVRNQNVQSQKVFLWLTLILGVTFAYLQVGAWSALYQTGATLVNNNAAISLIYIVSGMHLLHIFAGLCFISISLFGAYSNVPVQKAVYRIEIASIFWHFIDILWIYLYVFLLLNS</sequence>
<dbReference type="PANTHER" id="PTHR11403">
    <property type="entry name" value="CYTOCHROME C OXIDASE SUBUNIT III"/>
    <property type="match status" value="1"/>
</dbReference>
<dbReference type="SUPFAM" id="SSF81452">
    <property type="entry name" value="Cytochrome c oxidase subunit III-like"/>
    <property type="match status" value="1"/>
</dbReference>
<protein>
    <submittedName>
        <fullName evidence="10">Cytochrome c oxidase subunit 3</fullName>
    </submittedName>
</protein>
<dbReference type="GO" id="GO:0004129">
    <property type="term" value="F:cytochrome-c oxidase activity"/>
    <property type="evidence" value="ECO:0007669"/>
    <property type="project" value="InterPro"/>
</dbReference>
<keyword evidence="4 7" id="KW-0812">Transmembrane</keyword>
<dbReference type="OrthoDB" id="679789at2"/>
<evidence type="ECO:0000256" key="8">
    <source>
        <dbReference type="SAM" id="Phobius"/>
    </source>
</evidence>